<dbReference type="EC" id="3.4.21.35"/>
<dbReference type="GO" id="GO:0006508">
    <property type="term" value="P:proteolysis"/>
    <property type="evidence" value="ECO:0007669"/>
    <property type="project" value="InterPro"/>
</dbReference>
<dbReference type="Gene3D" id="2.40.10.10">
    <property type="entry name" value="Trypsin-like serine proteases"/>
    <property type="match status" value="1"/>
</dbReference>
<name>Q9TRJ3_CANLF</name>
<organism>
    <name type="scientific">Canis lupus familiaris</name>
    <name type="common">Dog</name>
    <name type="synonym">Canis familiaris</name>
    <dbReference type="NCBI Taxonomy" id="9615"/>
    <lineage>
        <taxon>Eukaryota</taxon>
        <taxon>Metazoa</taxon>
        <taxon>Chordata</taxon>
        <taxon>Craniata</taxon>
        <taxon>Vertebrata</taxon>
        <taxon>Euteleostomi</taxon>
        <taxon>Mammalia</taxon>
        <taxon>Eutheria</taxon>
        <taxon>Laurasiatheria</taxon>
        <taxon>Carnivora</taxon>
        <taxon>Caniformia</taxon>
        <taxon>Canidae</taxon>
        <taxon>Canis</taxon>
    </lineage>
</organism>
<dbReference type="InterPro" id="IPR001254">
    <property type="entry name" value="Trypsin_dom"/>
</dbReference>
<dbReference type="GO" id="GO:0004252">
    <property type="term" value="F:serine-type endopeptidase activity"/>
    <property type="evidence" value="ECO:0007669"/>
    <property type="project" value="UniProtKB-EC"/>
</dbReference>
<sequence>IIGGRDCTKNSQPWQAALYHYSKFQCGGVLI</sequence>
<dbReference type="SUPFAM" id="SSF50494">
    <property type="entry name" value="Trypsin-like serine proteases"/>
    <property type="match status" value="1"/>
</dbReference>
<dbReference type="AlphaFoldDB" id="Q9TRJ3"/>
<keyword id="KW-0903">Direct protein sequencing</keyword>
<proteinExistence type="evidence at protein level"/>
<evidence type="ECO:0000259" key="1">
    <source>
        <dbReference type="Pfam" id="PF00089"/>
    </source>
</evidence>
<dbReference type="InterPro" id="IPR009003">
    <property type="entry name" value="Peptidase_S1_PA"/>
</dbReference>
<reference key="1">
    <citation type="journal article" date="1992" name="Protein Seq. Data Anal.">
        <title>Canine pancreatic kallikrein: enzyme isolation and characterization.</title>
        <authorList>
            <person name="Ohnishi N."/>
            <person name="Ikekita M."/>
            <person name="Atomi Y."/>
            <person name="Kizuki K."/>
            <person name="Moriya H."/>
            <person name="Kondo K."/>
            <person name="Yamada H."/>
            <person name="Tsugita A."/>
        </authorList>
    </citation>
    <scope>PROTEIN SEQUENCE</scope>
</reference>
<dbReference type="InterPro" id="IPR043504">
    <property type="entry name" value="Peptidase_S1_PA_chymotrypsin"/>
</dbReference>
<dbReference type="Pfam" id="PF00089">
    <property type="entry name" value="Trypsin"/>
    <property type="match status" value="1"/>
</dbReference>
<accession>Q9TRJ3</accession>
<protein>
    <submittedName>
        <fullName>Tissue kallikrein A alpha-chain</fullName>
        <ecNumber>3.4.21.35</ecNumber>
    </submittedName>
</protein>
<feature type="domain" description="Peptidase S1" evidence="1">
    <location>
        <begin position="1"/>
        <end position="31"/>
    </location>
</feature>